<keyword evidence="2" id="KW-1185">Reference proteome</keyword>
<dbReference type="EMBL" id="ABOX02000020">
    <property type="protein sequence ID" value="EEF60143.1"/>
    <property type="molecule type" value="Genomic_DNA"/>
</dbReference>
<sequence length="142" mass="15502">MNLRLQYPPTPENAAALAQLAVDAARNVDSIELDYSPRSLADVDGIIGRFHSEKLTPGQIGSTIFSFGCYVGEVLVRHQGGVWKMPEQSIWSKLGFGNTKIMVIETPNGNVWNPIGKAFKLLENGKVDSVSYFYAVVSKKAG</sequence>
<reference evidence="1 2" key="1">
    <citation type="journal article" date="2011" name="J. Bacteriol.">
        <title>Genome sequence of 'Pedosphaera parvula' Ellin514, an aerobic Verrucomicrobial isolate from pasture soil.</title>
        <authorList>
            <person name="Kant R."/>
            <person name="van Passel M.W."/>
            <person name="Sangwan P."/>
            <person name="Palva A."/>
            <person name="Lucas S."/>
            <person name="Copeland A."/>
            <person name="Lapidus A."/>
            <person name="Glavina Del Rio T."/>
            <person name="Dalin E."/>
            <person name="Tice H."/>
            <person name="Bruce D."/>
            <person name="Goodwin L."/>
            <person name="Pitluck S."/>
            <person name="Chertkov O."/>
            <person name="Larimer F.W."/>
            <person name="Land M.L."/>
            <person name="Hauser L."/>
            <person name="Brettin T.S."/>
            <person name="Detter J.C."/>
            <person name="Han S."/>
            <person name="de Vos W.M."/>
            <person name="Janssen P.H."/>
            <person name="Smidt H."/>
        </authorList>
    </citation>
    <scope>NUCLEOTIDE SEQUENCE [LARGE SCALE GENOMIC DNA]</scope>
    <source>
        <strain evidence="1 2">Ellin514</strain>
    </source>
</reference>
<gene>
    <name evidence="1" type="ORF">Cflav_PD3202</name>
</gene>
<name>B9XJA5_PEDPL</name>
<protein>
    <submittedName>
        <fullName evidence="1">Uncharacterized protein</fullName>
    </submittedName>
</protein>
<proteinExistence type="predicted"/>
<dbReference type="STRING" id="320771.Cflav_PD3202"/>
<dbReference type="AlphaFoldDB" id="B9XJA5"/>
<accession>B9XJA5</accession>
<evidence type="ECO:0000313" key="2">
    <source>
        <dbReference type="Proteomes" id="UP000003688"/>
    </source>
</evidence>
<dbReference type="RefSeq" id="WP_007415898.1">
    <property type="nucleotide sequence ID" value="NZ_ABOX02000020.1"/>
</dbReference>
<organism evidence="1 2">
    <name type="scientific">Pedosphaera parvula (strain Ellin514)</name>
    <dbReference type="NCBI Taxonomy" id="320771"/>
    <lineage>
        <taxon>Bacteria</taxon>
        <taxon>Pseudomonadati</taxon>
        <taxon>Verrucomicrobiota</taxon>
        <taxon>Pedosphaerae</taxon>
        <taxon>Pedosphaerales</taxon>
        <taxon>Pedosphaeraceae</taxon>
        <taxon>Pedosphaera</taxon>
    </lineage>
</organism>
<dbReference type="Proteomes" id="UP000003688">
    <property type="component" value="Unassembled WGS sequence"/>
</dbReference>
<dbReference type="OrthoDB" id="8850210at2"/>
<comment type="caution">
    <text evidence="1">The sequence shown here is derived from an EMBL/GenBank/DDBJ whole genome shotgun (WGS) entry which is preliminary data.</text>
</comment>
<evidence type="ECO:0000313" key="1">
    <source>
        <dbReference type="EMBL" id="EEF60143.1"/>
    </source>
</evidence>